<evidence type="ECO:0000256" key="1">
    <source>
        <dbReference type="ARBA" id="ARBA00001946"/>
    </source>
</evidence>
<keyword evidence="8" id="KW-0460">Magnesium</keyword>
<evidence type="ECO:0000256" key="2">
    <source>
        <dbReference type="ARBA" id="ARBA00022516"/>
    </source>
</evidence>
<dbReference type="Pfam" id="PF19279">
    <property type="entry name" value="YegS_C"/>
    <property type="match status" value="1"/>
</dbReference>
<evidence type="ECO:0000256" key="9">
    <source>
        <dbReference type="ARBA" id="ARBA00023098"/>
    </source>
</evidence>
<keyword evidence="3" id="KW-0808">Transferase</keyword>
<evidence type="ECO:0000256" key="8">
    <source>
        <dbReference type="ARBA" id="ARBA00022842"/>
    </source>
</evidence>
<dbReference type="GO" id="GO:0005886">
    <property type="term" value="C:plasma membrane"/>
    <property type="evidence" value="ECO:0007669"/>
    <property type="project" value="TreeGrafter"/>
</dbReference>
<keyword evidence="6 13" id="KW-0418">Kinase</keyword>
<keyword evidence="9" id="KW-0443">Lipid metabolism</keyword>
<protein>
    <submittedName>
        <fullName evidence="13">Lipid kinase, YegS/Rv2252/BmrU family</fullName>
    </submittedName>
</protein>
<dbReference type="Proteomes" id="UP000193804">
    <property type="component" value="Unassembled WGS sequence"/>
</dbReference>
<dbReference type="AlphaFoldDB" id="A0A1X7IYI2"/>
<evidence type="ECO:0000256" key="3">
    <source>
        <dbReference type="ARBA" id="ARBA00022679"/>
    </source>
</evidence>
<keyword evidence="10" id="KW-0594">Phospholipid biosynthesis</keyword>
<dbReference type="PROSITE" id="PS50146">
    <property type="entry name" value="DAGK"/>
    <property type="match status" value="1"/>
</dbReference>
<gene>
    <name evidence="13" type="ORF">SAMN05661096_01090</name>
</gene>
<evidence type="ECO:0000256" key="7">
    <source>
        <dbReference type="ARBA" id="ARBA00022840"/>
    </source>
</evidence>
<evidence type="ECO:0000256" key="11">
    <source>
        <dbReference type="ARBA" id="ARBA00023264"/>
    </source>
</evidence>
<dbReference type="Pfam" id="PF00781">
    <property type="entry name" value="DAGK_cat"/>
    <property type="match status" value="1"/>
</dbReference>
<proteinExistence type="predicted"/>
<dbReference type="SMART" id="SM00046">
    <property type="entry name" value="DAGKc"/>
    <property type="match status" value="1"/>
</dbReference>
<dbReference type="GO" id="GO:0005524">
    <property type="term" value="F:ATP binding"/>
    <property type="evidence" value="ECO:0007669"/>
    <property type="project" value="UniProtKB-KW"/>
</dbReference>
<reference evidence="14" key="1">
    <citation type="submission" date="2017-04" db="EMBL/GenBank/DDBJ databases">
        <authorList>
            <person name="Varghese N."/>
            <person name="Submissions S."/>
        </authorList>
    </citation>
    <scope>NUCLEOTIDE SEQUENCE [LARGE SCALE GENOMIC DNA]</scope>
    <source>
        <strain evidence="14">DSM 4125</strain>
    </source>
</reference>
<evidence type="ECO:0000256" key="4">
    <source>
        <dbReference type="ARBA" id="ARBA00022723"/>
    </source>
</evidence>
<keyword evidence="11" id="KW-1208">Phospholipid metabolism</keyword>
<keyword evidence="4" id="KW-0479">Metal-binding</keyword>
<name>A0A1X7IYI2_9BACT</name>
<sequence>MQFQKLLFIINPKSGNSDKTNLERQIKSVCAKNNKDYALFYTTGQNDQEKIKEKQSDYQADTLIACGGDGTVNLVAQNLFHSETKLGIIPLGSANGLAHELEIENDVEESLETLMKGRVKDIDVICINDKNYCLHLSDLGFNAQMIKDFEENEERGMFAYAKSFFSSLIDKKATDFLIEFNGTEKDVKAEMIVLANASSYGSGAVINPGSKLDDGSFELIIFKPMPLRDLVSLTLESFLGDIKNSPYVEIYKVESAKIYCEQAELLQVDGELKGEHKEVKAEIMKGAIKIIA</sequence>
<evidence type="ECO:0000313" key="13">
    <source>
        <dbReference type="EMBL" id="SMG20242.1"/>
    </source>
</evidence>
<dbReference type="PANTHER" id="PTHR12358">
    <property type="entry name" value="SPHINGOSINE KINASE"/>
    <property type="match status" value="1"/>
</dbReference>
<dbReference type="GO" id="GO:0008654">
    <property type="term" value="P:phospholipid biosynthetic process"/>
    <property type="evidence" value="ECO:0007669"/>
    <property type="project" value="UniProtKB-KW"/>
</dbReference>
<dbReference type="Gene3D" id="3.40.50.10330">
    <property type="entry name" value="Probable inorganic polyphosphate/atp-NAD kinase, domain 1"/>
    <property type="match status" value="1"/>
</dbReference>
<dbReference type="InterPro" id="IPR050187">
    <property type="entry name" value="Lipid_Phosphate_FormReg"/>
</dbReference>
<evidence type="ECO:0000313" key="14">
    <source>
        <dbReference type="Proteomes" id="UP000193804"/>
    </source>
</evidence>
<comment type="cofactor">
    <cofactor evidence="1">
        <name>Mg(2+)</name>
        <dbReference type="ChEBI" id="CHEBI:18420"/>
    </cofactor>
</comment>
<keyword evidence="5" id="KW-0547">Nucleotide-binding</keyword>
<evidence type="ECO:0000259" key="12">
    <source>
        <dbReference type="PROSITE" id="PS50146"/>
    </source>
</evidence>
<dbReference type="InterPro" id="IPR017438">
    <property type="entry name" value="ATP-NAD_kinase_N"/>
</dbReference>
<evidence type="ECO:0000256" key="6">
    <source>
        <dbReference type="ARBA" id="ARBA00022777"/>
    </source>
</evidence>
<dbReference type="GO" id="GO:0016301">
    <property type="term" value="F:kinase activity"/>
    <property type="evidence" value="ECO:0007669"/>
    <property type="project" value="UniProtKB-KW"/>
</dbReference>
<dbReference type="SUPFAM" id="SSF111331">
    <property type="entry name" value="NAD kinase/diacylglycerol kinase-like"/>
    <property type="match status" value="1"/>
</dbReference>
<evidence type="ECO:0000256" key="5">
    <source>
        <dbReference type="ARBA" id="ARBA00022741"/>
    </source>
</evidence>
<dbReference type="PANTHER" id="PTHR12358:SF106">
    <property type="entry name" value="LIPID KINASE YEGS"/>
    <property type="match status" value="1"/>
</dbReference>
<dbReference type="STRING" id="1028.SAMN05661096_01090"/>
<dbReference type="EMBL" id="FXAW01000002">
    <property type="protein sequence ID" value="SMG20242.1"/>
    <property type="molecule type" value="Genomic_DNA"/>
</dbReference>
<evidence type="ECO:0000256" key="10">
    <source>
        <dbReference type="ARBA" id="ARBA00023209"/>
    </source>
</evidence>
<organism evidence="13 14">
    <name type="scientific">Marivirga sericea</name>
    <dbReference type="NCBI Taxonomy" id="1028"/>
    <lineage>
        <taxon>Bacteria</taxon>
        <taxon>Pseudomonadati</taxon>
        <taxon>Bacteroidota</taxon>
        <taxon>Cytophagia</taxon>
        <taxon>Cytophagales</taxon>
        <taxon>Marivirgaceae</taxon>
        <taxon>Marivirga</taxon>
    </lineage>
</organism>
<feature type="domain" description="DAGKc" evidence="12">
    <location>
        <begin position="1"/>
        <end position="131"/>
    </location>
</feature>
<keyword evidence="14" id="KW-1185">Reference proteome</keyword>
<dbReference type="InterPro" id="IPR045540">
    <property type="entry name" value="YegS/DAGK_C"/>
</dbReference>
<dbReference type="NCBIfam" id="TIGR00147">
    <property type="entry name" value="YegS/Rv2252/BmrU family lipid kinase"/>
    <property type="match status" value="1"/>
</dbReference>
<dbReference type="GO" id="GO:0046872">
    <property type="term" value="F:metal ion binding"/>
    <property type="evidence" value="ECO:0007669"/>
    <property type="project" value="UniProtKB-KW"/>
</dbReference>
<keyword evidence="7" id="KW-0067">ATP-binding</keyword>
<dbReference type="Gene3D" id="2.60.200.40">
    <property type="match status" value="1"/>
</dbReference>
<dbReference type="InterPro" id="IPR005218">
    <property type="entry name" value="Diacylglycerol/lipid_kinase"/>
</dbReference>
<accession>A0A1X7IYI2</accession>
<dbReference type="OrthoDB" id="9786026at2"/>
<keyword evidence="2" id="KW-0444">Lipid biosynthesis</keyword>
<dbReference type="RefSeq" id="WP_085516067.1">
    <property type="nucleotide sequence ID" value="NZ_FXAW01000002.1"/>
</dbReference>
<dbReference type="InterPro" id="IPR016064">
    <property type="entry name" value="NAD/diacylglycerol_kinase_sf"/>
</dbReference>
<dbReference type="InterPro" id="IPR001206">
    <property type="entry name" value="Diacylglycerol_kinase_cat_dom"/>
</dbReference>